<evidence type="ECO:0000259" key="1">
    <source>
        <dbReference type="Pfam" id="PF00561"/>
    </source>
</evidence>
<dbReference type="PANTHER" id="PTHR43433">
    <property type="entry name" value="HYDROLASE, ALPHA/BETA FOLD FAMILY PROTEIN"/>
    <property type="match status" value="1"/>
</dbReference>
<dbReference type="Pfam" id="PF00561">
    <property type="entry name" value="Abhydrolase_1"/>
    <property type="match status" value="1"/>
</dbReference>
<protein>
    <submittedName>
        <fullName evidence="2">Alpha/beta hydrolase fold protein</fullName>
    </submittedName>
</protein>
<proteinExistence type="predicted"/>
<dbReference type="InterPro" id="IPR050471">
    <property type="entry name" value="AB_hydrolase"/>
</dbReference>
<feature type="domain" description="AB hydrolase-1" evidence="1">
    <location>
        <begin position="199"/>
        <end position="382"/>
    </location>
</feature>
<dbReference type="SUPFAM" id="SSF53474">
    <property type="entry name" value="alpha/beta-Hydrolases"/>
    <property type="match status" value="1"/>
</dbReference>
<evidence type="ECO:0000313" key="2">
    <source>
        <dbReference type="EMBL" id="RMQ47706.1"/>
    </source>
</evidence>
<accession>A0A3M4M1R2</accession>
<dbReference type="RefSeq" id="WP_122315237.1">
    <property type="nucleotide sequence ID" value="NZ_RBRE01000035.1"/>
</dbReference>
<gene>
    <name evidence="2" type="ORF">ALQ04_04063</name>
</gene>
<dbReference type="Gene3D" id="3.40.50.1820">
    <property type="entry name" value="alpha/beta hydrolase"/>
    <property type="match status" value="1"/>
</dbReference>
<dbReference type="GO" id="GO:0016787">
    <property type="term" value="F:hydrolase activity"/>
    <property type="evidence" value="ECO:0007669"/>
    <property type="project" value="UniProtKB-KW"/>
</dbReference>
<dbReference type="InterPro" id="IPR000073">
    <property type="entry name" value="AB_hydrolase_1"/>
</dbReference>
<comment type="caution">
    <text evidence="2">The sequence shown here is derived from an EMBL/GenBank/DDBJ whole genome shotgun (WGS) entry which is preliminary data.</text>
</comment>
<reference evidence="2 3" key="1">
    <citation type="submission" date="2018-08" db="EMBL/GenBank/DDBJ databases">
        <title>Recombination of ecologically and evolutionarily significant loci maintains genetic cohesion in the Pseudomonas syringae species complex.</title>
        <authorList>
            <person name="Dillon M."/>
            <person name="Thakur S."/>
            <person name="Almeida R.N.D."/>
            <person name="Weir B.S."/>
            <person name="Guttman D.S."/>
        </authorList>
    </citation>
    <scope>NUCLEOTIDE SEQUENCE [LARGE SCALE GENOMIC DNA]</scope>
    <source>
        <strain evidence="2 3">ICMP 3353</strain>
    </source>
</reference>
<dbReference type="InterPro" id="IPR029058">
    <property type="entry name" value="AB_hydrolase_fold"/>
</dbReference>
<organism evidence="2 3">
    <name type="scientific">Pseudomonas cichorii</name>
    <dbReference type="NCBI Taxonomy" id="36746"/>
    <lineage>
        <taxon>Bacteria</taxon>
        <taxon>Pseudomonadati</taxon>
        <taxon>Pseudomonadota</taxon>
        <taxon>Gammaproteobacteria</taxon>
        <taxon>Pseudomonadales</taxon>
        <taxon>Pseudomonadaceae</taxon>
        <taxon>Pseudomonas</taxon>
    </lineage>
</organism>
<dbReference type="OrthoDB" id="4319696at2"/>
<dbReference type="Proteomes" id="UP000277236">
    <property type="component" value="Unassembled WGS sequence"/>
</dbReference>
<name>A0A3M4M1R2_PSECI</name>
<dbReference type="EMBL" id="RBRE01000035">
    <property type="protein sequence ID" value="RMQ47706.1"/>
    <property type="molecule type" value="Genomic_DNA"/>
</dbReference>
<evidence type="ECO:0000313" key="3">
    <source>
        <dbReference type="Proteomes" id="UP000277236"/>
    </source>
</evidence>
<dbReference type="PANTHER" id="PTHR43433:SF5">
    <property type="entry name" value="AB HYDROLASE-1 DOMAIN-CONTAINING PROTEIN"/>
    <property type="match status" value="1"/>
</dbReference>
<sequence length="404" mass="44326">MSHFTDAATRLCEAVRMLRHLATNLPEPIRIGFLGAGDDQRIIAGPGVAATQKAVSLAFERLGVRHLEYSHDAITRLSSFELFISRKISAALGFNYESFGVVEPDQAQQALIQDFDFSPPLPGIARSSLITRDGVLLNTYASADRQLPPIVLALPCGLPFELCRAWFQALGERYFVMAWETRGLFGACIDFDRLEVDADAQVADLFAVMDHFGHDSAHLMGICGGAAIALCAAASDSERVRSLSLWHGDYNLADDSLRTAHQRNFEWLMEAAAADRNEAGDLQMLFVDQATLVTTPEPIAHVALFPYTNAELFYRYSKLNDALNKTDLNALLKRIGVPVLVVAGDSDQTTHIGGSRHIAQVIDGAQLHVEENGSHLAFFEHAPSSRATAFRFMDRVVESEPALI</sequence>
<dbReference type="AlphaFoldDB" id="A0A3M4M1R2"/>
<keyword evidence="2" id="KW-0378">Hydrolase</keyword>